<dbReference type="OrthoDB" id="406096at2759"/>
<name>A0A8K0ECF0_BRALA</name>
<dbReference type="PROSITE" id="PS51412">
    <property type="entry name" value="MACPF_2"/>
    <property type="match status" value="1"/>
</dbReference>
<feature type="domain" description="Chitin-binding type-1" evidence="6">
    <location>
        <begin position="1093"/>
        <end position="1152"/>
    </location>
</feature>
<dbReference type="Pfam" id="PF01823">
    <property type="entry name" value="MACPF"/>
    <property type="match status" value="1"/>
</dbReference>
<evidence type="ECO:0000256" key="5">
    <source>
        <dbReference type="SAM" id="MobiDB-lite"/>
    </source>
</evidence>
<comment type="caution">
    <text evidence="4">Lacks conserved residue(s) required for the propagation of feature annotation.</text>
</comment>
<dbReference type="PANTHER" id="PTHR46549:SF1">
    <property type="entry name" value="MACPF DOMAIN-CONTAINING PROTEIN"/>
    <property type="match status" value="1"/>
</dbReference>
<dbReference type="GO" id="GO:0046872">
    <property type="term" value="F:metal ion binding"/>
    <property type="evidence" value="ECO:0007669"/>
    <property type="project" value="UniProtKB-KW"/>
</dbReference>
<keyword evidence="2" id="KW-0106">Calcium</keyword>
<feature type="disulfide bond" evidence="4">
    <location>
        <begin position="1118"/>
        <end position="1132"/>
    </location>
</feature>
<dbReference type="InterPro" id="IPR008979">
    <property type="entry name" value="Galactose-bd-like_sf"/>
</dbReference>
<gene>
    <name evidence="8" type="primary">Hypp8046</name>
    <name evidence="8" type="ORF">BLAG_LOCUS9418</name>
</gene>
<organism evidence="8 9">
    <name type="scientific">Branchiostoma lanceolatum</name>
    <name type="common">Common lancelet</name>
    <name type="synonym">Amphioxus lanceolatum</name>
    <dbReference type="NCBI Taxonomy" id="7740"/>
    <lineage>
        <taxon>Eukaryota</taxon>
        <taxon>Metazoa</taxon>
        <taxon>Chordata</taxon>
        <taxon>Cephalochordata</taxon>
        <taxon>Leptocardii</taxon>
        <taxon>Amphioxiformes</taxon>
        <taxon>Branchiostomatidae</taxon>
        <taxon>Branchiostoma</taxon>
    </lineage>
</organism>
<dbReference type="PANTHER" id="PTHR46549">
    <property type="entry name" value="MACPF DOMAIN-CONTAINING PROTEIN"/>
    <property type="match status" value="1"/>
</dbReference>
<dbReference type="InterPro" id="IPR006585">
    <property type="entry name" value="FTP1"/>
</dbReference>
<feature type="compositionally biased region" description="Pro residues" evidence="5">
    <location>
        <begin position="408"/>
        <end position="422"/>
    </location>
</feature>
<sequence>MAPDITSDSVRQEAEVTGEVEKDVAEKTIENLLGIHKTIEVLNPQALATKRPNGVQTGHYLARQKQEQAQVVALTKRGAAAAANAKGEMKAEVDFIQQKGMLVPNMFAPPGMQMKVDVQKNPVKQNEKDDMTANKAFAYPMGVGGVMMNGCFGTGYKKNDPCYQRRQPIPPCAKLMEGCNQVGVGFDGRGEYSSASRRKTVVSRKCSLRKKYHGEMIPDTMNVHGIYDSETTSRTFDKQSSYRKSLQVKAGVSASGFGFQASVEAAYSQSTNSQKQTFLSVIESDVIRYEIFLDAVKPDSLTLPFLRDFLALPKTNFEGSAKAKMQTFIIRWGTHYVKSAKFGGAFRLMKTQEATKSESLTDFSVKAQLSFNSMMFNAGGHFGMSSSEGSSHRNRIPARAPKLSRPTLPLPPPPRLTPPHSPLRPKLRYPITPLSDYRNRIAELGFAAESGAGSSSKESSTHVMIEGGDQKVAAIVADFYTANFKETFSEWLKSVPAYPKAIDFFMGTMSELLNLNFKLLFPFEIDDAADGCFSKNLLTEDGTGRKYYTVSELVEVGNETVPVEEKRYCDDSSIEEFQTSMDQKRLALERAIAVYMEEGPIPTTDFHLDGGKPGCQTEALVVKGGEAGVTHPSWIELINGDTYKIFFDLPEDLDDNIKRDTEAFVTYAENRWSCYAPGSNPHGYDSHVNGGSGDSKNKKVSCFGFVMSYKEESGKLYVTEDDLKASIKLLGDLPRSVVGLIVGRTEFVSPLEHSQSNSGALASIVEAPCTVKWSNSYQIKPAEYGGRCLYFIAASSGDIFVVFSAIPRDKTTWYHIQISYQGVALYKGTKLVKYEGAKSARSLGDSKLFQPYFICIDEDMEKKRTYIKYGIGSDTSEKGLVYMVYMDDSPPLGIQFYSFGSGEKPVEVMDARIIEGGATGEMECSGGTVMNEEGMCVEDCHPECNGCIPKSPGSKLDTECRLCKHVSILDEDGSTKCLAACPAGQKVASNGVTCICERYVIKKADGTTQCVSACPANHKVASDGVTCEPEDIVHKWRPDGRCGSRYTTRIASPGQCDPNSIKYCCSRSGMCGSSDAHCLCSGCVDYRPVVRPDGRCGDNFKGRGGNPGQCDPSSVLPCCSTSGWCGGSDAHCRCSGCADFRPWWRPDAKCGPSNPAPGSSVGKCNPKGPHPCCSPYAWCGVTPAHCTCSGCLDYRNLALKRPAVQSTTGWGGAAAKGVDGNKDQNWSGGSCTHTTNGGNSWWRVDLGFVQAIGNVVVYNRRDCCRERLNGFKVHVGGSTNVYANPVCGGSNTVTTHSTITVNCQGRKGRYVGISLAARNYLTLCEVIVLGA</sequence>
<dbReference type="Gene3D" id="2.60.120.260">
    <property type="entry name" value="Galactose-binding domain-like"/>
    <property type="match status" value="1"/>
</dbReference>
<accession>A0A8K0ECF0</accession>
<dbReference type="EMBL" id="OV696701">
    <property type="protein sequence ID" value="CAH1247884.1"/>
    <property type="molecule type" value="Genomic_DNA"/>
</dbReference>
<reference evidence="8" key="1">
    <citation type="submission" date="2022-01" db="EMBL/GenBank/DDBJ databases">
        <authorList>
            <person name="Braso-Vives M."/>
        </authorList>
    </citation>
    <scope>NUCLEOTIDE SEQUENCE</scope>
</reference>
<keyword evidence="9" id="KW-1185">Reference proteome</keyword>
<evidence type="ECO:0000313" key="8">
    <source>
        <dbReference type="EMBL" id="CAH1247884.1"/>
    </source>
</evidence>
<keyword evidence="1" id="KW-0479">Metal-binding</keyword>
<evidence type="ECO:0000256" key="2">
    <source>
        <dbReference type="ARBA" id="ARBA00022837"/>
    </source>
</evidence>
<keyword evidence="3 4" id="KW-1015">Disulfide bond</keyword>
<dbReference type="SMART" id="SM00607">
    <property type="entry name" value="FTP"/>
    <property type="match status" value="1"/>
</dbReference>
<evidence type="ECO:0000256" key="4">
    <source>
        <dbReference type="PROSITE-ProRule" id="PRU00261"/>
    </source>
</evidence>
<dbReference type="SMART" id="SM00270">
    <property type="entry name" value="ChtBD1"/>
    <property type="match status" value="3"/>
</dbReference>
<dbReference type="GO" id="GO:0008061">
    <property type="term" value="F:chitin binding"/>
    <property type="evidence" value="ECO:0007669"/>
    <property type="project" value="UniProtKB-UniRule"/>
</dbReference>
<dbReference type="CDD" id="cd00064">
    <property type="entry name" value="FU"/>
    <property type="match status" value="1"/>
</dbReference>
<dbReference type="PROSITE" id="PS50941">
    <property type="entry name" value="CHIT_BIND_I_2"/>
    <property type="match status" value="1"/>
</dbReference>
<evidence type="ECO:0000259" key="7">
    <source>
        <dbReference type="PROSITE" id="PS51412"/>
    </source>
</evidence>
<dbReference type="InterPro" id="IPR020864">
    <property type="entry name" value="MACPF"/>
</dbReference>
<evidence type="ECO:0000256" key="3">
    <source>
        <dbReference type="ARBA" id="ARBA00023157"/>
    </source>
</evidence>
<dbReference type="CDD" id="cd10909">
    <property type="entry name" value="ChtBD1_GH18_2"/>
    <property type="match status" value="1"/>
</dbReference>
<proteinExistence type="predicted"/>
<dbReference type="Pfam" id="PF22633">
    <property type="entry name" value="F5_F8_type_C_2"/>
    <property type="match status" value="1"/>
</dbReference>
<evidence type="ECO:0000259" key="6">
    <source>
        <dbReference type="PROSITE" id="PS50941"/>
    </source>
</evidence>
<dbReference type="SUPFAM" id="SSF49785">
    <property type="entry name" value="Galactose-binding domain-like"/>
    <property type="match status" value="1"/>
</dbReference>
<keyword evidence="4" id="KW-0147">Chitin-binding</keyword>
<protein>
    <submittedName>
        <fullName evidence="8">Hypp8046 protein</fullName>
    </submittedName>
</protein>
<evidence type="ECO:0000313" key="9">
    <source>
        <dbReference type="Proteomes" id="UP000838412"/>
    </source>
</evidence>
<feature type="region of interest" description="Disordered" evidence="5">
    <location>
        <begin position="384"/>
        <end position="425"/>
    </location>
</feature>
<dbReference type="InterPro" id="IPR006212">
    <property type="entry name" value="Furin_repeat"/>
</dbReference>
<dbReference type="InterPro" id="IPR001002">
    <property type="entry name" value="Chitin-bd_1"/>
</dbReference>
<feature type="domain" description="MACPF" evidence="7">
    <location>
        <begin position="158"/>
        <end position="545"/>
    </location>
</feature>
<evidence type="ECO:0000256" key="1">
    <source>
        <dbReference type="ARBA" id="ARBA00022723"/>
    </source>
</evidence>
<dbReference type="Proteomes" id="UP000838412">
    <property type="component" value="Chromosome 16"/>
</dbReference>